<comment type="caution">
    <text evidence="2">The sequence shown here is derived from an EMBL/GenBank/DDBJ whole genome shotgun (WGS) entry which is preliminary data.</text>
</comment>
<evidence type="ECO:0000313" key="2">
    <source>
        <dbReference type="EMBL" id="KAB2932732.1"/>
    </source>
</evidence>
<keyword evidence="1" id="KW-0732">Signal</keyword>
<evidence type="ECO:0000313" key="3">
    <source>
        <dbReference type="Proteomes" id="UP000460298"/>
    </source>
</evidence>
<name>A0A833H1R7_9LEPT</name>
<dbReference type="EMBL" id="WBUI01000008">
    <property type="protein sequence ID" value="KAB2932732.1"/>
    <property type="molecule type" value="Genomic_DNA"/>
</dbReference>
<feature type="signal peptide" evidence="1">
    <location>
        <begin position="1"/>
        <end position="18"/>
    </location>
</feature>
<dbReference type="AlphaFoldDB" id="A0A833H1R7"/>
<dbReference type="PROSITE" id="PS51257">
    <property type="entry name" value="PROKAR_LIPOPROTEIN"/>
    <property type="match status" value="1"/>
</dbReference>
<evidence type="ECO:0000256" key="1">
    <source>
        <dbReference type="SAM" id="SignalP"/>
    </source>
</evidence>
<dbReference type="Proteomes" id="UP000460298">
    <property type="component" value="Unassembled WGS sequence"/>
</dbReference>
<proteinExistence type="predicted"/>
<evidence type="ECO:0008006" key="4">
    <source>
        <dbReference type="Google" id="ProtNLM"/>
    </source>
</evidence>
<protein>
    <recommendedName>
        <fullName evidence="4">Lipoprotein</fullName>
    </recommendedName>
</protein>
<gene>
    <name evidence="2" type="ORF">F9K24_10160</name>
</gene>
<feature type="chain" id="PRO_5032907607" description="Lipoprotein" evidence="1">
    <location>
        <begin position="19"/>
        <end position="107"/>
    </location>
</feature>
<reference evidence="2 3" key="1">
    <citation type="submission" date="2019-10" db="EMBL/GenBank/DDBJ databases">
        <title>Extracellular Electron Transfer in a Candidatus Methanoperedens spp. Enrichment Culture.</title>
        <authorList>
            <person name="Berger S."/>
            <person name="Rangel Shaw D."/>
            <person name="Berben T."/>
            <person name="In 'T Zandt M."/>
            <person name="Frank J."/>
            <person name="Reimann J."/>
            <person name="Jetten M.S.M."/>
            <person name="Welte C.U."/>
        </authorList>
    </citation>
    <scope>NUCLEOTIDE SEQUENCE [LARGE SCALE GENOMIC DNA]</scope>
    <source>
        <strain evidence="2">SB12</strain>
    </source>
</reference>
<sequence length="107" mass="11547">MKKILVLSLMMTALIALVSCGKKKPDGSQYEAVCAKVAKCDKQMAAFPEIDKHCVKMFVSLEQKLPAAVSPAVECINNTPCEELSFAKCSEGMAQNLQGMIPGLPQQ</sequence>
<organism evidence="2 3">
    <name type="scientific">Leptonema illini</name>
    <dbReference type="NCBI Taxonomy" id="183"/>
    <lineage>
        <taxon>Bacteria</taxon>
        <taxon>Pseudomonadati</taxon>
        <taxon>Spirochaetota</taxon>
        <taxon>Spirochaetia</taxon>
        <taxon>Leptospirales</taxon>
        <taxon>Leptospiraceae</taxon>
        <taxon>Leptonema</taxon>
    </lineage>
</organism>
<accession>A0A833H1R7</accession>